<sequence length="144" mass="16484">MQNSGFEYIDHPADIQIHSWGPTIEKSLEPLAVGLFGVMFDPAGFSDALEKRISVKANDLLSLVYQFLDEWLFHFDAHDFVLKKIAVTKCDLENFEIEATGFGEEFDMEKHSDFRRTEVKAITYASMKVEQKADKAEIYVIVDL</sequence>
<keyword evidence="3" id="KW-0479">Metal-binding</keyword>
<name>A0A1J4K807_9EUKA</name>
<comment type="similarity">
    <text evidence="1">Belongs to the archease family.</text>
</comment>
<comment type="caution">
    <text evidence="7">The sequence shown here is derived from an EMBL/GenBank/DDBJ whole genome shotgun (WGS) entry which is preliminary data.</text>
</comment>
<evidence type="ECO:0000313" key="8">
    <source>
        <dbReference type="Proteomes" id="UP000179807"/>
    </source>
</evidence>
<keyword evidence="2" id="KW-0819">tRNA processing</keyword>
<gene>
    <name evidence="7" type="ORF">TRFO_26632</name>
</gene>
<evidence type="ECO:0000256" key="4">
    <source>
        <dbReference type="ARBA" id="ARBA00022837"/>
    </source>
</evidence>
<organism evidence="7 8">
    <name type="scientific">Tritrichomonas foetus</name>
    <dbReference type="NCBI Taxonomy" id="1144522"/>
    <lineage>
        <taxon>Eukaryota</taxon>
        <taxon>Metamonada</taxon>
        <taxon>Parabasalia</taxon>
        <taxon>Tritrichomonadida</taxon>
        <taxon>Tritrichomonadidae</taxon>
        <taxon>Tritrichomonas</taxon>
    </lineage>
</organism>
<dbReference type="GeneID" id="94839770"/>
<dbReference type="Proteomes" id="UP000179807">
    <property type="component" value="Unassembled WGS sequence"/>
</dbReference>
<dbReference type="AlphaFoldDB" id="A0A1J4K807"/>
<evidence type="ECO:0000256" key="3">
    <source>
        <dbReference type="ARBA" id="ARBA00022723"/>
    </source>
</evidence>
<dbReference type="InterPro" id="IPR036820">
    <property type="entry name" value="Archease_dom_sf"/>
</dbReference>
<evidence type="ECO:0000256" key="2">
    <source>
        <dbReference type="ARBA" id="ARBA00022694"/>
    </source>
</evidence>
<dbReference type="Pfam" id="PF01951">
    <property type="entry name" value="Archease"/>
    <property type="match status" value="1"/>
</dbReference>
<proteinExistence type="inferred from homology"/>
<accession>A0A1J4K807</accession>
<dbReference type="PANTHER" id="PTHR12682">
    <property type="entry name" value="ARCHEASE"/>
    <property type="match status" value="1"/>
</dbReference>
<dbReference type="GO" id="GO:0006388">
    <property type="term" value="P:tRNA splicing, via endonucleolytic cleavage and ligation"/>
    <property type="evidence" value="ECO:0007669"/>
    <property type="project" value="TreeGrafter"/>
</dbReference>
<dbReference type="OrthoDB" id="2190767at2759"/>
<keyword evidence="8" id="KW-1185">Reference proteome</keyword>
<evidence type="ECO:0000313" key="7">
    <source>
        <dbReference type="EMBL" id="OHT05565.1"/>
    </source>
</evidence>
<protein>
    <recommendedName>
        <fullName evidence="5">Protein archease-like</fullName>
    </recommendedName>
</protein>
<evidence type="ECO:0000259" key="6">
    <source>
        <dbReference type="Pfam" id="PF01951"/>
    </source>
</evidence>
<dbReference type="InterPro" id="IPR002804">
    <property type="entry name" value="Archease"/>
</dbReference>
<evidence type="ECO:0000256" key="5">
    <source>
        <dbReference type="ARBA" id="ARBA00071898"/>
    </source>
</evidence>
<dbReference type="GO" id="GO:0046872">
    <property type="term" value="F:metal ion binding"/>
    <property type="evidence" value="ECO:0007669"/>
    <property type="project" value="UniProtKB-KW"/>
</dbReference>
<dbReference type="GO" id="GO:0072669">
    <property type="term" value="C:tRNA-splicing ligase complex"/>
    <property type="evidence" value="ECO:0007669"/>
    <property type="project" value="TreeGrafter"/>
</dbReference>
<feature type="domain" description="Archease" evidence="6">
    <location>
        <begin position="6"/>
        <end position="144"/>
    </location>
</feature>
<dbReference type="VEuPathDB" id="TrichDB:TRFO_26632"/>
<dbReference type="RefSeq" id="XP_068358701.1">
    <property type="nucleotide sequence ID" value="XM_068505066.1"/>
</dbReference>
<dbReference type="SUPFAM" id="SSF69819">
    <property type="entry name" value="MTH1598-like"/>
    <property type="match status" value="1"/>
</dbReference>
<dbReference type="FunFam" id="3.55.10.10:FF:000002">
    <property type="entry name" value="Archease, putative"/>
    <property type="match status" value="1"/>
</dbReference>
<dbReference type="InterPro" id="IPR023572">
    <property type="entry name" value="Archease_dom"/>
</dbReference>
<dbReference type="EMBL" id="MLAK01000753">
    <property type="protein sequence ID" value="OHT05565.1"/>
    <property type="molecule type" value="Genomic_DNA"/>
</dbReference>
<evidence type="ECO:0000256" key="1">
    <source>
        <dbReference type="ARBA" id="ARBA00007963"/>
    </source>
</evidence>
<reference evidence="7" key="1">
    <citation type="submission" date="2016-10" db="EMBL/GenBank/DDBJ databases">
        <authorList>
            <person name="Benchimol M."/>
            <person name="Almeida L.G."/>
            <person name="Vasconcelos A.T."/>
            <person name="Perreira-Neves A."/>
            <person name="Rosa I.A."/>
            <person name="Tasca T."/>
            <person name="Bogo M.R."/>
            <person name="de Souza W."/>
        </authorList>
    </citation>
    <scope>NUCLEOTIDE SEQUENCE [LARGE SCALE GENOMIC DNA]</scope>
    <source>
        <strain evidence="7">K</strain>
    </source>
</reference>
<dbReference type="Gene3D" id="3.55.10.10">
    <property type="entry name" value="Archease domain"/>
    <property type="match status" value="1"/>
</dbReference>
<keyword evidence="4" id="KW-0106">Calcium</keyword>
<dbReference type="PANTHER" id="PTHR12682:SF11">
    <property type="entry name" value="PROTEIN ARCHEASE"/>
    <property type="match status" value="1"/>
</dbReference>